<dbReference type="RefSeq" id="WP_343882277.1">
    <property type="nucleotide sequence ID" value="NZ_BAAAIJ010000063.1"/>
</dbReference>
<evidence type="ECO:0000313" key="4">
    <source>
        <dbReference type="EMBL" id="MFD1847578.1"/>
    </source>
</evidence>
<protein>
    <submittedName>
        <fullName evidence="4">Class I SAM-dependent methyltransferase</fullName>
    </submittedName>
</protein>
<keyword evidence="1 4" id="KW-0489">Methyltransferase</keyword>
<dbReference type="NCBIfam" id="NF004851">
    <property type="entry name" value="PRK06202.1"/>
    <property type="match status" value="1"/>
</dbReference>
<name>A0ABW4QA26_9MICC</name>
<accession>A0ABW4QA26</accession>
<dbReference type="CDD" id="cd02440">
    <property type="entry name" value="AdoMet_MTases"/>
    <property type="match status" value="1"/>
</dbReference>
<organism evidence="4 5">
    <name type="scientific">Arthrobacter flavus</name>
    <dbReference type="NCBI Taxonomy" id="95172"/>
    <lineage>
        <taxon>Bacteria</taxon>
        <taxon>Bacillati</taxon>
        <taxon>Actinomycetota</taxon>
        <taxon>Actinomycetes</taxon>
        <taxon>Micrococcales</taxon>
        <taxon>Micrococcaceae</taxon>
        <taxon>Arthrobacter</taxon>
    </lineage>
</organism>
<keyword evidence="3" id="KW-0949">S-adenosyl-L-methionine</keyword>
<dbReference type="PANTHER" id="PTHR43464">
    <property type="entry name" value="METHYLTRANSFERASE"/>
    <property type="match status" value="1"/>
</dbReference>
<reference evidence="5" key="1">
    <citation type="journal article" date="2019" name="Int. J. Syst. Evol. Microbiol.">
        <title>The Global Catalogue of Microorganisms (GCM) 10K type strain sequencing project: providing services to taxonomists for standard genome sequencing and annotation.</title>
        <authorList>
            <consortium name="The Broad Institute Genomics Platform"/>
            <consortium name="The Broad Institute Genome Sequencing Center for Infectious Disease"/>
            <person name="Wu L."/>
            <person name="Ma J."/>
        </authorList>
    </citation>
    <scope>NUCLEOTIDE SEQUENCE [LARGE SCALE GENOMIC DNA]</scope>
    <source>
        <strain evidence="5">JCM 11496</strain>
    </source>
</reference>
<keyword evidence="2" id="KW-0808">Transferase</keyword>
<evidence type="ECO:0000256" key="3">
    <source>
        <dbReference type="ARBA" id="ARBA00022691"/>
    </source>
</evidence>
<proteinExistence type="predicted"/>
<dbReference type="GO" id="GO:0032259">
    <property type="term" value="P:methylation"/>
    <property type="evidence" value="ECO:0007669"/>
    <property type="project" value="UniProtKB-KW"/>
</dbReference>
<evidence type="ECO:0000256" key="1">
    <source>
        <dbReference type="ARBA" id="ARBA00022603"/>
    </source>
</evidence>
<dbReference type="EMBL" id="JBHUGA010000058">
    <property type="protein sequence ID" value="MFD1847578.1"/>
    <property type="molecule type" value="Genomic_DNA"/>
</dbReference>
<dbReference type="GO" id="GO:0008168">
    <property type="term" value="F:methyltransferase activity"/>
    <property type="evidence" value="ECO:0007669"/>
    <property type="project" value="UniProtKB-KW"/>
</dbReference>
<dbReference type="InterPro" id="IPR029063">
    <property type="entry name" value="SAM-dependent_MTases_sf"/>
</dbReference>
<evidence type="ECO:0000313" key="5">
    <source>
        <dbReference type="Proteomes" id="UP001597307"/>
    </source>
</evidence>
<dbReference type="Proteomes" id="UP001597307">
    <property type="component" value="Unassembled WGS sequence"/>
</dbReference>
<dbReference type="Gene3D" id="3.40.50.150">
    <property type="entry name" value="Vaccinia Virus protein VP39"/>
    <property type="match status" value="1"/>
</dbReference>
<evidence type="ECO:0000256" key="2">
    <source>
        <dbReference type="ARBA" id="ARBA00022679"/>
    </source>
</evidence>
<keyword evidence="5" id="KW-1185">Reference proteome</keyword>
<dbReference type="Pfam" id="PF13489">
    <property type="entry name" value="Methyltransf_23"/>
    <property type="match status" value="1"/>
</dbReference>
<dbReference type="PANTHER" id="PTHR43464:SF19">
    <property type="entry name" value="UBIQUINONE BIOSYNTHESIS O-METHYLTRANSFERASE, MITOCHONDRIAL"/>
    <property type="match status" value="1"/>
</dbReference>
<sequence>MQFLARRENGFLARRDVDAVEEMDKPDCDPVLLDRTYSQFGLINATVAGWRRTWAAQIRPRLSSSRPSTLLDIGSGGGDMPRAFARWAARDGLQLSILGIDPDDRAHAFATSQPPVLGLTFRRAFSTELVAEGLKFDVVTSNHLLHHLAPEDLQSLLADSEQLSRGIALHNDIERSRLGYHLFSLGTLPLRRSLIRRDGLTSIRRSYTAAELASVAPPGWEVTARFPSHNLLVHRASDA</sequence>
<comment type="caution">
    <text evidence="4">The sequence shown here is derived from an EMBL/GenBank/DDBJ whole genome shotgun (WGS) entry which is preliminary data.</text>
</comment>
<gene>
    <name evidence="4" type="ORF">ACFSFX_13370</name>
</gene>
<dbReference type="SUPFAM" id="SSF53335">
    <property type="entry name" value="S-adenosyl-L-methionine-dependent methyltransferases"/>
    <property type="match status" value="1"/>
</dbReference>